<sequence length="135" mass="15992">MKTLHLNLLRHWFDMVRNGIKEEEYREITPYWCSRLLLYEGIHCSNDWWAWNVFHGDIIQKLQKGFDKGLFTFKPFDTITFSNGYSKTRDQFEIEKLNINIDTGNPDWGATKGKRYFVLTLGKIIKPIVPCQTSN</sequence>
<reference evidence="1" key="1">
    <citation type="journal article" date="2018" name="Int. J. Syst. Evol. Microbiol.">
        <title>Carboxylicivirga sediminis sp. nov., isolated from coastal sediment.</title>
        <authorList>
            <person name="Wang F.Q."/>
            <person name="Ren L.H."/>
            <person name="Zou R.J."/>
            <person name="Sun Y.Z."/>
            <person name="Liu X.J."/>
            <person name="Jiang F."/>
            <person name="Liu L.J."/>
        </authorList>
    </citation>
    <scope>NUCLEOTIDE SEQUENCE</scope>
    <source>
        <strain evidence="1">JR1</strain>
    </source>
</reference>
<name>A0A941F553_9BACT</name>
<dbReference type="Proteomes" id="UP000679220">
    <property type="component" value="Unassembled WGS sequence"/>
</dbReference>
<dbReference type="RefSeq" id="WP_212189321.1">
    <property type="nucleotide sequence ID" value="NZ_JAGTAR010000009.1"/>
</dbReference>
<comment type="caution">
    <text evidence="1">The sequence shown here is derived from an EMBL/GenBank/DDBJ whole genome shotgun (WGS) entry which is preliminary data.</text>
</comment>
<accession>A0A941F553</accession>
<evidence type="ECO:0000313" key="1">
    <source>
        <dbReference type="EMBL" id="MBR8535415.1"/>
    </source>
</evidence>
<reference evidence="1" key="2">
    <citation type="submission" date="2021-04" db="EMBL/GenBank/DDBJ databases">
        <authorList>
            <person name="Zhang T."/>
            <person name="Zhang Y."/>
            <person name="Lu D."/>
            <person name="Zuo D."/>
            <person name="Du Z."/>
        </authorList>
    </citation>
    <scope>NUCLEOTIDE SEQUENCE</scope>
    <source>
        <strain evidence="1">JR1</strain>
    </source>
</reference>
<proteinExistence type="predicted"/>
<keyword evidence="2" id="KW-1185">Reference proteome</keyword>
<organism evidence="1 2">
    <name type="scientific">Carboxylicivirga sediminis</name>
    <dbReference type="NCBI Taxonomy" id="2006564"/>
    <lineage>
        <taxon>Bacteria</taxon>
        <taxon>Pseudomonadati</taxon>
        <taxon>Bacteroidota</taxon>
        <taxon>Bacteroidia</taxon>
        <taxon>Marinilabiliales</taxon>
        <taxon>Marinilabiliaceae</taxon>
        <taxon>Carboxylicivirga</taxon>
    </lineage>
</organism>
<evidence type="ECO:0000313" key="2">
    <source>
        <dbReference type="Proteomes" id="UP000679220"/>
    </source>
</evidence>
<dbReference type="AlphaFoldDB" id="A0A941F553"/>
<dbReference type="EMBL" id="JAGTAR010000009">
    <property type="protein sequence ID" value="MBR8535415.1"/>
    <property type="molecule type" value="Genomic_DNA"/>
</dbReference>
<protein>
    <submittedName>
        <fullName evidence="1">Uncharacterized protein</fullName>
    </submittedName>
</protein>
<gene>
    <name evidence="1" type="ORF">KDU71_07570</name>
</gene>